<sequence length="106" mass="11759">MTQSAAAGKHGAEKQLNLRRRGQGRQPDDASTVPSRRTCIQISNSLFSLTFAIISPFSTSKFQEATVKKRRVKVYSIRFYVLTGSPHHLFSFSYLVDLAPRGAASI</sequence>
<dbReference type="Proteomes" id="UP001498398">
    <property type="component" value="Unassembled WGS sequence"/>
</dbReference>
<protein>
    <submittedName>
        <fullName evidence="2">Uncharacterized protein</fullName>
    </submittedName>
</protein>
<name>A0ABR1K519_9AGAR</name>
<evidence type="ECO:0000256" key="1">
    <source>
        <dbReference type="SAM" id="MobiDB-lite"/>
    </source>
</evidence>
<evidence type="ECO:0000313" key="2">
    <source>
        <dbReference type="EMBL" id="KAK7469442.1"/>
    </source>
</evidence>
<proteinExistence type="predicted"/>
<evidence type="ECO:0000313" key="3">
    <source>
        <dbReference type="Proteomes" id="UP001498398"/>
    </source>
</evidence>
<feature type="region of interest" description="Disordered" evidence="1">
    <location>
        <begin position="1"/>
        <end position="35"/>
    </location>
</feature>
<dbReference type="EMBL" id="JBANRG010000003">
    <property type="protein sequence ID" value="KAK7469442.1"/>
    <property type="molecule type" value="Genomic_DNA"/>
</dbReference>
<keyword evidence="3" id="KW-1185">Reference proteome</keyword>
<accession>A0ABR1K519</accession>
<gene>
    <name evidence="2" type="ORF">VKT23_003914</name>
</gene>
<reference evidence="2 3" key="1">
    <citation type="submission" date="2024-01" db="EMBL/GenBank/DDBJ databases">
        <title>A draft genome for the cacao thread blight pathogen Marasmiellus scandens.</title>
        <authorList>
            <person name="Baruah I.K."/>
            <person name="Leung J."/>
            <person name="Bukari Y."/>
            <person name="Amoako-Attah I."/>
            <person name="Meinhardt L.W."/>
            <person name="Bailey B.A."/>
            <person name="Cohen S.P."/>
        </authorList>
    </citation>
    <scope>NUCLEOTIDE SEQUENCE [LARGE SCALE GENOMIC DNA]</scope>
    <source>
        <strain evidence="2 3">GH-19</strain>
    </source>
</reference>
<organism evidence="2 3">
    <name type="scientific">Marasmiellus scandens</name>
    <dbReference type="NCBI Taxonomy" id="2682957"/>
    <lineage>
        <taxon>Eukaryota</taxon>
        <taxon>Fungi</taxon>
        <taxon>Dikarya</taxon>
        <taxon>Basidiomycota</taxon>
        <taxon>Agaricomycotina</taxon>
        <taxon>Agaricomycetes</taxon>
        <taxon>Agaricomycetidae</taxon>
        <taxon>Agaricales</taxon>
        <taxon>Marasmiineae</taxon>
        <taxon>Omphalotaceae</taxon>
        <taxon>Marasmiellus</taxon>
    </lineage>
</organism>
<comment type="caution">
    <text evidence="2">The sequence shown here is derived from an EMBL/GenBank/DDBJ whole genome shotgun (WGS) entry which is preliminary data.</text>
</comment>